<evidence type="ECO:0000313" key="1">
    <source>
        <dbReference type="EMBL" id="KAF2843025.1"/>
    </source>
</evidence>
<proteinExistence type="predicted"/>
<evidence type="ECO:0000313" key="2">
    <source>
        <dbReference type="Proteomes" id="UP000799429"/>
    </source>
</evidence>
<name>A0A9P4SI94_9PEZI</name>
<sequence>MMKSNTLCRDLFSSGVRVTYRTVDKDNFPLMETPVGPFFGDLSVRIATFRPKSLQFHCIFSSTGTVSPLDKYHSPMKVPLQYNHSKSDLILGIRILIPNPVRKVPQRISCNACSGISTHGAADTTGKSAHSDQPYQSHLHPRKACIDEAFAMGRRHELRSVVADLLVFSRYCH</sequence>
<accession>A0A9P4SI94</accession>
<organism evidence="1 2">
    <name type="scientific">Patellaria atrata CBS 101060</name>
    <dbReference type="NCBI Taxonomy" id="1346257"/>
    <lineage>
        <taxon>Eukaryota</taxon>
        <taxon>Fungi</taxon>
        <taxon>Dikarya</taxon>
        <taxon>Ascomycota</taxon>
        <taxon>Pezizomycotina</taxon>
        <taxon>Dothideomycetes</taxon>
        <taxon>Dothideomycetes incertae sedis</taxon>
        <taxon>Patellariales</taxon>
        <taxon>Patellariaceae</taxon>
        <taxon>Patellaria</taxon>
    </lineage>
</organism>
<dbReference type="AlphaFoldDB" id="A0A9P4SI94"/>
<keyword evidence="2" id="KW-1185">Reference proteome</keyword>
<reference evidence="1" key="1">
    <citation type="journal article" date="2020" name="Stud. Mycol.">
        <title>101 Dothideomycetes genomes: a test case for predicting lifestyles and emergence of pathogens.</title>
        <authorList>
            <person name="Haridas S."/>
            <person name="Albert R."/>
            <person name="Binder M."/>
            <person name="Bloem J."/>
            <person name="Labutti K."/>
            <person name="Salamov A."/>
            <person name="Andreopoulos B."/>
            <person name="Baker S."/>
            <person name="Barry K."/>
            <person name="Bills G."/>
            <person name="Bluhm B."/>
            <person name="Cannon C."/>
            <person name="Castanera R."/>
            <person name="Culley D."/>
            <person name="Daum C."/>
            <person name="Ezra D."/>
            <person name="Gonzalez J."/>
            <person name="Henrissat B."/>
            <person name="Kuo A."/>
            <person name="Liang C."/>
            <person name="Lipzen A."/>
            <person name="Lutzoni F."/>
            <person name="Magnuson J."/>
            <person name="Mondo S."/>
            <person name="Nolan M."/>
            <person name="Ohm R."/>
            <person name="Pangilinan J."/>
            <person name="Park H.-J."/>
            <person name="Ramirez L."/>
            <person name="Alfaro M."/>
            <person name="Sun H."/>
            <person name="Tritt A."/>
            <person name="Yoshinaga Y."/>
            <person name="Zwiers L.-H."/>
            <person name="Turgeon B."/>
            <person name="Goodwin S."/>
            <person name="Spatafora J."/>
            <person name="Crous P."/>
            <person name="Grigoriev I."/>
        </authorList>
    </citation>
    <scope>NUCLEOTIDE SEQUENCE</scope>
    <source>
        <strain evidence="1">CBS 101060</strain>
    </source>
</reference>
<dbReference type="EMBL" id="MU006089">
    <property type="protein sequence ID" value="KAF2843025.1"/>
    <property type="molecule type" value="Genomic_DNA"/>
</dbReference>
<protein>
    <submittedName>
        <fullName evidence="1">Uncharacterized protein</fullName>
    </submittedName>
</protein>
<dbReference type="Proteomes" id="UP000799429">
    <property type="component" value="Unassembled WGS sequence"/>
</dbReference>
<comment type="caution">
    <text evidence="1">The sequence shown here is derived from an EMBL/GenBank/DDBJ whole genome shotgun (WGS) entry which is preliminary data.</text>
</comment>
<gene>
    <name evidence="1" type="ORF">M501DRAFT_53311</name>
</gene>